<comment type="caution">
    <text evidence="9">The sequence shown here is derived from an EMBL/GenBank/DDBJ whole genome shotgun (WGS) entry which is preliminary data.</text>
</comment>
<dbReference type="GO" id="GO:0008610">
    <property type="term" value="P:lipid biosynthetic process"/>
    <property type="evidence" value="ECO:0007669"/>
    <property type="project" value="InterPro"/>
</dbReference>
<keyword evidence="2 7" id="KW-0812">Transmembrane</keyword>
<evidence type="ECO:0000313" key="9">
    <source>
        <dbReference type="EMBL" id="MBB4841796.1"/>
    </source>
</evidence>
<dbReference type="GO" id="GO:0050479">
    <property type="term" value="F:glyceryl-ether monooxygenase activity"/>
    <property type="evidence" value="ECO:0007669"/>
    <property type="project" value="TreeGrafter"/>
</dbReference>
<evidence type="ECO:0000256" key="1">
    <source>
        <dbReference type="ARBA" id="ARBA00004127"/>
    </source>
</evidence>
<feature type="transmembrane region" description="Helical" evidence="7">
    <location>
        <begin position="12"/>
        <end position="29"/>
    </location>
</feature>
<reference evidence="9 10" key="1">
    <citation type="submission" date="2020-08" db="EMBL/GenBank/DDBJ databases">
        <title>Functional genomics of gut bacteria from endangered species of beetles.</title>
        <authorList>
            <person name="Carlos-Shanley C."/>
        </authorList>
    </citation>
    <scope>NUCLEOTIDE SEQUENCE [LARGE SCALE GENOMIC DNA]</scope>
    <source>
        <strain evidence="9 10">S00239</strain>
    </source>
</reference>
<dbReference type="Proteomes" id="UP000562027">
    <property type="component" value="Unassembled WGS sequence"/>
</dbReference>
<keyword evidence="4" id="KW-0560">Oxidoreductase</keyword>
<gene>
    <name evidence="9" type="ORF">HNP55_000291</name>
</gene>
<dbReference type="InterPro" id="IPR051689">
    <property type="entry name" value="Sterol_desaturase/TMEM195"/>
</dbReference>
<evidence type="ECO:0000256" key="3">
    <source>
        <dbReference type="ARBA" id="ARBA00022989"/>
    </source>
</evidence>
<comment type="subcellular location">
    <subcellularLocation>
        <location evidence="1">Endomembrane system</location>
        <topology evidence="1">Multi-pass membrane protein</topology>
    </subcellularLocation>
</comment>
<protein>
    <submittedName>
        <fullName evidence="9">Sterol desaturase/sphingolipid hydroxylase (Fatty acid hydroxylase superfamily)</fullName>
    </submittedName>
</protein>
<keyword evidence="5" id="KW-0443">Lipid metabolism</keyword>
<evidence type="ECO:0000256" key="7">
    <source>
        <dbReference type="SAM" id="Phobius"/>
    </source>
</evidence>
<evidence type="ECO:0000256" key="2">
    <source>
        <dbReference type="ARBA" id="ARBA00022692"/>
    </source>
</evidence>
<dbReference type="GO" id="GO:0016020">
    <property type="term" value="C:membrane"/>
    <property type="evidence" value="ECO:0007669"/>
    <property type="project" value="GOC"/>
</dbReference>
<evidence type="ECO:0000256" key="6">
    <source>
        <dbReference type="ARBA" id="ARBA00023136"/>
    </source>
</evidence>
<evidence type="ECO:0000256" key="4">
    <source>
        <dbReference type="ARBA" id="ARBA00023002"/>
    </source>
</evidence>
<dbReference type="AlphaFoldDB" id="A0A840L1N2"/>
<dbReference type="GO" id="GO:0012505">
    <property type="term" value="C:endomembrane system"/>
    <property type="evidence" value="ECO:0007669"/>
    <property type="project" value="UniProtKB-SubCell"/>
</dbReference>
<organism evidence="9 10">
    <name type="scientific">Roseateles oligotrophus</name>
    <dbReference type="NCBI Taxonomy" id="1769250"/>
    <lineage>
        <taxon>Bacteria</taxon>
        <taxon>Pseudomonadati</taxon>
        <taxon>Pseudomonadota</taxon>
        <taxon>Betaproteobacteria</taxon>
        <taxon>Burkholderiales</taxon>
        <taxon>Sphaerotilaceae</taxon>
        <taxon>Roseateles</taxon>
    </lineage>
</organism>
<keyword evidence="6 7" id="KW-0472">Membrane</keyword>
<evidence type="ECO:0000256" key="5">
    <source>
        <dbReference type="ARBA" id="ARBA00023098"/>
    </source>
</evidence>
<accession>A0A840L1N2</accession>
<dbReference type="RefSeq" id="WP_184295436.1">
    <property type="nucleotide sequence ID" value="NZ_JACHLP010000001.1"/>
</dbReference>
<evidence type="ECO:0000313" key="10">
    <source>
        <dbReference type="Proteomes" id="UP000562027"/>
    </source>
</evidence>
<name>A0A840L1N2_9BURK</name>
<sequence length="280" mass="31069">MTATLQSLATDLLRLSLWLLLLALVFIPLERFWAASTQPLRRQGWLTDLGHYFANGLLPALVLAPLLGLVALALHGLVPTGLHAWVAQLPVGLRIAAALVVGELGFYWGHRLMHTLPWLWPFHAIHHSAEQMDWLVNTRAHPFDMVFQRLCGYVPLYISGLAHPLAAGGDAVSIAVLLLGVVWGFFVHANVRWRFGPLEHLLATPAFHHWHHANDGPATLNKNYAALLPWMDRLFGSYHLPAHLPRYYGSDTPVPPTLLGQWLQPLGLNKAAAPAREPPP</sequence>
<feature type="domain" description="Fatty acid hydroxylase" evidence="8">
    <location>
        <begin position="96"/>
        <end position="237"/>
    </location>
</feature>
<evidence type="ECO:0000259" key="8">
    <source>
        <dbReference type="Pfam" id="PF04116"/>
    </source>
</evidence>
<proteinExistence type="predicted"/>
<dbReference type="PANTHER" id="PTHR21624:SF1">
    <property type="entry name" value="ALKYLGLYCEROL MONOOXYGENASE"/>
    <property type="match status" value="1"/>
</dbReference>
<dbReference type="GO" id="GO:0006643">
    <property type="term" value="P:membrane lipid metabolic process"/>
    <property type="evidence" value="ECO:0007669"/>
    <property type="project" value="TreeGrafter"/>
</dbReference>
<feature type="transmembrane region" description="Helical" evidence="7">
    <location>
        <begin position="86"/>
        <end position="108"/>
    </location>
</feature>
<feature type="transmembrane region" description="Helical" evidence="7">
    <location>
        <begin position="49"/>
        <end position="74"/>
    </location>
</feature>
<keyword evidence="10" id="KW-1185">Reference proteome</keyword>
<dbReference type="GO" id="GO:0005506">
    <property type="term" value="F:iron ion binding"/>
    <property type="evidence" value="ECO:0007669"/>
    <property type="project" value="InterPro"/>
</dbReference>
<dbReference type="Pfam" id="PF04116">
    <property type="entry name" value="FA_hydroxylase"/>
    <property type="match status" value="1"/>
</dbReference>
<dbReference type="PANTHER" id="PTHR21624">
    <property type="entry name" value="STEROL DESATURASE-RELATED PROTEIN"/>
    <property type="match status" value="1"/>
</dbReference>
<dbReference type="InterPro" id="IPR006694">
    <property type="entry name" value="Fatty_acid_hydroxylase"/>
</dbReference>
<feature type="transmembrane region" description="Helical" evidence="7">
    <location>
        <begin position="171"/>
        <end position="191"/>
    </location>
</feature>
<keyword evidence="3 7" id="KW-1133">Transmembrane helix</keyword>
<dbReference type="EMBL" id="JACHLP010000001">
    <property type="protein sequence ID" value="MBB4841796.1"/>
    <property type="molecule type" value="Genomic_DNA"/>
</dbReference>